<dbReference type="KEGG" id="pdio:PDMSB3_2691"/>
<evidence type="ECO:0000313" key="2">
    <source>
        <dbReference type="Proteomes" id="UP000325811"/>
    </source>
</evidence>
<dbReference type="Proteomes" id="UP000325811">
    <property type="component" value="Chromosome I"/>
</dbReference>
<sequence length="178" mass="18335">MGQKFAAYDSDGAIAAFYDSDDSPVPDDVQDVIEITDEEWYACLSTPGYTVADGALVPPVPPTAAELTARALVESAQSALAAGLTLVSTGSPAINATYAIDQLSQMDVIAIETGLNAGTGFPGGAATFNYPDIAGALHPFSETSFKDFAAAMRTYVYALRSVIASSASKLPVASTTIP</sequence>
<dbReference type="AlphaFoldDB" id="A0A5Q4ZD67"/>
<keyword evidence="2" id="KW-1185">Reference proteome</keyword>
<dbReference type="EMBL" id="LR699553">
    <property type="protein sequence ID" value="VVD29147.1"/>
    <property type="molecule type" value="Genomic_DNA"/>
</dbReference>
<reference evidence="1 2" key="1">
    <citation type="submission" date="2019-08" db="EMBL/GenBank/DDBJ databases">
        <authorList>
            <person name="Herpell B J."/>
        </authorList>
    </citation>
    <scope>NUCLEOTIDE SEQUENCE [LARGE SCALE GENOMIC DNA]</scope>
    <source>
        <strain evidence="2">Msb3</strain>
    </source>
</reference>
<protein>
    <submittedName>
        <fullName evidence="1">Uncharacterized protein</fullName>
    </submittedName>
</protein>
<name>A0A5Q4ZD67_9BURK</name>
<dbReference type="RefSeq" id="WP_165186340.1">
    <property type="nucleotide sequence ID" value="NZ_LR699553.1"/>
</dbReference>
<gene>
    <name evidence="1" type="ORF">PDMSB3_2691</name>
</gene>
<accession>A0A5Q4ZD67</accession>
<proteinExistence type="predicted"/>
<evidence type="ECO:0000313" key="1">
    <source>
        <dbReference type="EMBL" id="VVD29147.1"/>
    </source>
</evidence>
<organism evidence="1 2">
    <name type="scientific">Paraburkholderia dioscoreae</name>
    <dbReference type="NCBI Taxonomy" id="2604047"/>
    <lineage>
        <taxon>Bacteria</taxon>
        <taxon>Pseudomonadati</taxon>
        <taxon>Pseudomonadota</taxon>
        <taxon>Betaproteobacteria</taxon>
        <taxon>Burkholderiales</taxon>
        <taxon>Burkholderiaceae</taxon>
        <taxon>Paraburkholderia</taxon>
    </lineage>
</organism>